<dbReference type="Gene3D" id="1.10.10.60">
    <property type="entry name" value="Homeodomain-like"/>
    <property type="match status" value="1"/>
</dbReference>
<dbReference type="InterPro" id="IPR007526">
    <property type="entry name" value="SWIRM"/>
</dbReference>
<evidence type="ECO:0000259" key="10">
    <source>
        <dbReference type="PROSITE" id="PS50090"/>
    </source>
</evidence>
<dbReference type="GO" id="GO:0005634">
    <property type="term" value="C:nucleus"/>
    <property type="evidence" value="ECO:0007669"/>
    <property type="project" value="UniProtKB-SubCell"/>
</dbReference>
<evidence type="ECO:0000256" key="2">
    <source>
        <dbReference type="ARBA" id="ARBA00022771"/>
    </source>
</evidence>
<dbReference type="InterPro" id="IPR055141">
    <property type="entry name" value="TADA2A_B-like_dom"/>
</dbReference>
<keyword evidence="4 7" id="KW-0805">Transcription regulation</keyword>
<dbReference type="InterPro" id="IPR041983">
    <property type="entry name" value="ADA2-like_ZZ"/>
</dbReference>
<proteinExistence type="predicted"/>
<name>M2VZ12_GALSU</name>
<dbReference type="STRING" id="130081.M2VZ12"/>
<sequence>MDSSKKSTNPKLSESGTKDNRGNSQDGHRNKRARTKSSSRLSSQGSIVYYCNYCKRDVSRVLHIRCAECQDFDLCVDCFWNGLTLWPHREDSPYRVISPIYSPLYCEDWTALEEEFLLDGLERFGLDNWTEVAQHIQTRHPLETRAHYVRTYFNSEYSPLPDPNTVLSRDNTDYSIFVTDPDPKSLRVMHHYTEDDNAGWMPKRGDFVYEWSNEAEEILADMEISPNDNNTVKLNSLHMSIFVLLTRAKEKEIKLRLLEIYNAKLDEREMRKDFLLKRELLDTKRREALMNSLSSYERELYEKLCVFARFMPQEDFLELIRSSSEEKELRSQISDLLPVRLAGAKTMEEYNEIEPKHLSTLDLNQSEKGNFGEDISRPEEMDGAELLSTTELTLCKNLKICPQQLLIFKEHLIRESAKAGFLRRKDVKDLIKYDTVKVLRVYDYLIACGWVNPEPPSDTTAPQVAVNVHAGNGSSK</sequence>
<keyword evidence="5 7" id="KW-0804">Transcription</keyword>
<dbReference type="eggNOG" id="KOG0457">
    <property type="taxonomic scope" value="Eukaryota"/>
</dbReference>
<dbReference type="SMART" id="SM00717">
    <property type="entry name" value="SANT"/>
    <property type="match status" value="1"/>
</dbReference>
<feature type="region of interest" description="Disordered" evidence="9">
    <location>
        <begin position="1"/>
        <end position="40"/>
    </location>
</feature>
<evidence type="ECO:0000256" key="7">
    <source>
        <dbReference type="PIRNR" id="PIRNR025024"/>
    </source>
</evidence>
<evidence type="ECO:0000313" key="15">
    <source>
        <dbReference type="Proteomes" id="UP000030680"/>
    </source>
</evidence>
<dbReference type="PIRSF" id="PIRSF025024">
    <property type="entry name" value="Transcriptional_adaptor_2"/>
    <property type="match status" value="1"/>
</dbReference>
<organism evidence="14 15">
    <name type="scientific">Galdieria sulphuraria</name>
    <name type="common">Red alga</name>
    <dbReference type="NCBI Taxonomy" id="130081"/>
    <lineage>
        <taxon>Eukaryota</taxon>
        <taxon>Rhodophyta</taxon>
        <taxon>Bangiophyceae</taxon>
        <taxon>Galdieriales</taxon>
        <taxon>Galdieriaceae</taxon>
        <taxon>Galdieria</taxon>
    </lineage>
</organism>
<accession>M2VZ12</accession>
<feature type="domain" description="ZZ-type" evidence="11">
    <location>
        <begin position="46"/>
        <end position="102"/>
    </location>
</feature>
<dbReference type="FunFam" id="1.10.10.10:FF:000087">
    <property type="entry name" value="Transcriptional adapter 2"/>
    <property type="match status" value="1"/>
</dbReference>
<dbReference type="InterPro" id="IPR009057">
    <property type="entry name" value="Homeodomain-like_sf"/>
</dbReference>
<dbReference type="Gramene" id="EME28551">
    <property type="protein sequence ID" value="EME28551"/>
    <property type="gene ID" value="Gasu_39290"/>
</dbReference>
<dbReference type="InterPro" id="IPR017884">
    <property type="entry name" value="SANT_dom"/>
</dbReference>
<dbReference type="Pfam" id="PF25299">
    <property type="entry name" value="ZZ_ADA2"/>
    <property type="match status" value="1"/>
</dbReference>
<protein>
    <recommendedName>
        <fullName evidence="7">Transcriptional adapter</fullName>
    </recommendedName>
</protein>
<dbReference type="SUPFAM" id="SSF46689">
    <property type="entry name" value="Homeodomain-like"/>
    <property type="match status" value="2"/>
</dbReference>
<dbReference type="Gene3D" id="3.30.60.90">
    <property type="match status" value="1"/>
</dbReference>
<evidence type="ECO:0000256" key="9">
    <source>
        <dbReference type="SAM" id="MobiDB-lite"/>
    </source>
</evidence>
<dbReference type="InterPro" id="IPR036388">
    <property type="entry name" value="WH-like_DNA-bd_sf"/>
</dbReference>
<feature type="domain" description="Myb-like" evidence="10">
    <location>
        <begin position="109"/>
        <end position="152"/>
    </location>
</feature>
<evidence type="ECO:0000256" key="3">
    <source>
        <dbReference type="ARBA" id="ARBA00022833"/>
    </source>
</evidence>
<dbReference type="SUPFAM" id="SSF57850">
    <property type="entry name" value="RING/U-box"/>
    <property type="match status" value="1"/>
</dbReference>
<dbReference type="AlphaFoldDB" id="M2VZ12"/>
<dbReference type="Pfam" id="PF22941">
    <property type="entry name" value="TADA2A-like_3rd"/>
    <property type="match status" value="1"/>
</dbReference>
<dbReference type="GO" id="GO:0003682">
    <property type="term" value="F:chromatin binding"/>
    <property type="evidence" value="ECO:0007669"/>
    <property type="project" value="TreeGrafter"/>
</dbReference>
<evidence type="ECO:0000256" key="4">
    <source>
        <dbReference type="ARBA" id="ARBA00023015"/>
    </source>
</evidence>
<dbReference type="PANTHER" id="PTHR12374:SF20">
    <property type="entry name" value="TRANSCRIPTIONAL ADAPTER 2-ALPHA"/>
    <property type="match status" value="1"/>
</dbReference>
<dbReference type="InterPro" id="IPR043145">
    <property type="entry name" value="Znf_ZZ_sf"/>
</dbReference>
<dbReference type="InterPro" id="IPR001005">
    <property type="entry name" value="SANT/Myb"/>
</dbReference>
<dbReference type="PROSITE" id="PS50135">
    <property type="entry name" value="ZF_ZZ_2"/>
    <property type="match status" value="1"/>
</dbReference>
<evidence type="ECO:0000256" key="8">
    <source>
        <dbReference type="PROSITE-ProRule" id="PRU00228"/>
    </source>
</evidence>
<feature type="domain" description="SANT" evidence="13">
    <location>
        <begin position="104"/>
        <end position="156"/>
    </location>
</feature>
<dbReference type="RefSeq" id="XP_005705071.1">
    <property type="nucleotide sequence ID" value="XM_005705014.1"/>
</dbReference>
<evidence type="ECO:0000256" key="1">
    <source>
        <dbReference type="ARBA" id="ARBA00022723"/>
    </source>
</evidence>
<dbReference type="GO" id="GO:0008270">
    <property type="term" value="F:zinc ion binding"/>
    <property type="evidence" value="ECO:0007669"/>
    <property type="project" value="UniProtKB-KW"/>
</dbReference>
<dbReference type="OMA" id="YNGNHRP"/>
<dbReference type="PANTHER" id="PTHR12374">
    <property type="entry name" value="TRANSCRIPTIONAL ADAPTOR 2 ADA2 -RELATED"/>
    <property type="match status" value="1"/>
</dbReference>
<evidence type="ECO:0000259" key="12">
    <source>
        <dbReference type="PROSITE" id="PS50934"/>
    </source>
</evidence>
<dbReference type="GeneID" id="17087407"/>
<dbReference type="InterPro" id="IPR016827">
    <property type="entry name" value="Ada2/TADA2"/>
</dbReference>
<dbReference type="OrthoDB" id="270417at2759"/>
<keyword evidence="15" id="KW-1185">Reference proteome</keyword>
<dbReference type="PROSITE" id="PS50934">
    <property type="entry name" value="SWIRM"/>
    <property type="match status" value="1"/>
</dbReference>
<dbReference type="CDD" id="cd00167">
    <property type="entry name" value="SANT"/>
    <property type="match status" value="1"/>
</dbReference>
<dbReference type="PROSITE" id="PS01357">
    <property type="entry name" value="ZF_ZZ_1"/>
    <property type="match status" value="1"/>
</dbReference>
<feature type="compositionally biased region" description="Polar residues" evidence="9">
    <location>
        <begin position="1"/>
        <end position="15"/>
    </location>
</feature>
<evidence type="ECO:0000256" key="6">
    <source>
        <dbReference type="ARBA" id="ARBA00023242"/>
    </source>
</evidence>
<dbReference type="CDD" id="cd02335">
    <property type="entry name" value="ZZ_ADA2"/>
    <property type="match status" value="1"/>
</dbReference>
<dbReference type="GO" id="GO:0006357">
    <property type="term" value="P:regulation of transcription by RNA polymerase II"/>
    <property type="evidence" value="ECO:0007669"/>
    <property type="project" value="InterPro"/>
</dbReference>
<dbReference type="SMART" id="SM00291">
    <property type="entry name" value="ZnF_ZZ"/>
    <property type="match status" value="1"/>
</dbReference>
<dbReference type="Proteomes" id="UP000030680">
    <property type="component" value="Unassembled WGS sequence"/>
</dbReference>
<keyword evidence="3" id="KW-0862">Zinc</keyword>
<dbReference type="Pfam" id="PF00249">
    <property type="entry name" value="Myb_DNA-binding"/>
    <property type="match status" value="1"/>
</dbReference>
<evidence type="ECO:0000259" key="11">
    <source>
        <dbReference type="PROSITE" id="PS50135"/>
    </source>
</evidence>
<dbReference type="GO" id="GO:0006338">
    <property type="term" value="P:chromatin remodeling"/>
    <property type="evidence" value="ECO:0007669"/>
    <property type="project" value="TreeGrafter"/>
</dbReference>
<dbReference type="PROSITE" id="PS50090">
    <property type="entry name" value="MYB_LIKE"/>
    <property type="match status" value="1"/>
</dbReference>
<comment type="subcellular location">
    <subcellularLocation>
        <location evidence="7">Nucleus</location>
    </subcellularLocation>
</comment>
<evidence type="ECO:0000313" key="14">
    <source>
        <dbReference type="EMBL" id="EME28551.1"/>
    </source>
</evidence>
<feature type="domain" description="SWIRM" evidence="12">
    <location>
        <begin position="367"/>
        <end position="462"/>
    </location>
</feature>
<reference evidence="15" key="1">
    <citation type="journal article" date="2013" name="Science">
        <title>Gene transfer from bacteria and archaea facilitated evolution of an extremophilic eukaryote.</title>
        <authorList>
            <person name="Schonknecht G."/>
            <person name="Chen W.H."/>
            <person name="Ternes C.M."/>
            <person name="Barbier G.G."/>
            <person name="Shrestha R.P."/>
            <person name="Stanke M."/>
            <person name="Brautigam A."/>
            <person name="Baker B.J."/>
            <person name="Banfield J.F."/>
            <person name="Garavito R.M."/>
            <person name="Carr K."/>
            <person name="Wilkerson C."/>
            <person name="Rensing S.A."/>
            <person name="Gagneul D."/>
            <person name="Dickenson N.E."/>
            <person name="Oesterhelt C."/>
            <person name="Lercher M.J."/>
            <person name="Weber A.P."/>
        </authorList>
    </citation>
    <scope>NUCLEOTIDE SEQUENCE [LARGE SCALE GENOMIC DNA]</scope>
    <source>
        <strain evidence="15">074W</strain>
    </source>
</reference>
<dbReference type="Gene3D" id="1.10.10.10">
    <property type="entry name" value="Winged helix-like DNA-binding domain superfamily/Winged helix DNA-binding domain"/>
    <property type="match status" value="1"/>
</dbReference>
<gene>
    <name evidence="14" type="ORF">Gasu_39290</name>
</gene>
<evidence type="ECO:0000259" key="13">
    <source>
        <dbReference type="PROSITE" id="PS51293"/>
    </source>
</evidence>
<keyword evidence="6 7" id="KW-0539">Nucleus</keyword>
<keyword evidence="1" id="KW-0479">Metal-binding</keyword>
<dbReference type="EMBL" id="KB454518">
    <property type="protein sequence ID" value="EME28551.1"/>
    <property type="molecule type" value="Genomic_DNA"/>
</dbReference>
<dbReference type="PROSITE" id="PS51293">
    <property type="entry name" value="SANT"/>
    <property type="match status" value="1"/>
</dbReference>
<dbReference type="GO" id="GO:0003713">
    <property type="term" value="F:transcription coactivator activity"/>
    <property type="evidence" value="ECO:0007669"/>
    <property type="project" value="InterPro"/>
</dbReference>
<dbReference type="InterPro" id="IPR000433">
    <property type="entry name" value="Znf_ZZ"/>
</dbReference>
<evidence type="ECO:0000256" key="5">
    <source>
        <dbReference type="ARBA" id="ARBA00023163"/>
    </source>
</evidence>
<keyword evidence="2 8" id="KW-0863">Zinc-finger</keyword>